<comment type="pathway">
    <text evidence="6">Quinol/quinone metabolism; 1,4-dihydroxy-2-naphthoate biosynthesis; 1,4-dihydroxy-2-naphthoate from chorismate: step 2/7.</text>
</comment>
<comment type="catalytic activity">
    <reaction evidence="6">
        <text>isochorismate + 2-oxoglutarate + H(+) = 5-enolpyruvoyl-6-hydroxy-2-succinyl-cyclohex-3-ene-1-carboxylate + CO2</text>
        <dbReference type="Rhea" id="RHEA:25593"/>
        <dbReference type="ChEBI" id="CHEBI:15378"/>
        <dbReference type="ChEBI" id="CHEBI:16526"/>
        <dbReference type="ChEBI" id="CHEBI:16810"/>
        <dbReference type="ChEBI" id="CHEBI:29780"/>
        <dbReference type="ChEBI" id="CHEBI:58818"/>
        <dbReference type="EC" id="2.2.1.9"/>
    </reaction>
</comment>
<comment type="pathway">
    <text evidence="6">Quinol/quinone metabolism; menaquinone biosynthesis.</text>
</comment>
<dbReference type="EC" id="2.2.1.9" evidence="6"/>
<feature type="domain" description="Thiamine pyrophosphate enzyme TPP-binding" evidence="7">
    <location>
        <begin position="444"/>
        <end position="551"/>
    </location>
</feature>
<dbReference type="NCBIfam" id="TIGR00173">
    <property type="entry name" value="menD"/>
    <property type="match status" value="1"/>
</dbReference>
<dbReference type="PANTHER" id="PTHR42916">
    <property type="entry name" value="2-SUCCINYL-5-ENOLPYRUVYL-6-HYDROXY-3-CYCLOHEXENE-1-CARBOXYLATE SYNTHASE"/>
    <property type="match status" value="1"/>
</dbReference>
<dbReference type="InterPro" id="IPR004433">
    <property type="entry name" value="MenaQ_synth_MenD"/>
</dbReference>
<dbReference type="Pfam" id="PF02776">
    <property type="entry name" value="TPP_enzyme_N"/>
    <property type="match status" value="1"/>
</dbReference>
<feature type="domain" description="Menaquinone biosynthesis protein MenD middle" evidence="9">
    <location>
        <begin position="231"/>
        <end position="416"/>
    </location>
</feature>
<evidence type="ECO:0000259" key="8">
    <source>
        <dbReference type="Pfam" id="PF02776"/>
    </source>
</evidence>
<dbReference type="UniPathway" id="UPA01057">
    <property type="reaction ID" value="UER00164"/>
</dbReference>
<organism evidence="10 11">
    <name type="scientific">Coraliomargarita sinensis</name>
    <dbReference type="NCBI Taxonomy" id="2174842"/>
    <lineage>
        <taxon>Bacteria</taxon>
        <taxon>Pseudomonadati</taxon>
        <taxon>Verrucomicrobiota</taxon>
        <taxon>Opitutia</taxon>
        <taxon>Puniceicoccales</taxon>
        <taxon>Coraliomargaritaceae</taxon>
        <taxon>Coraliomargarita</taxon>
    </lineage>
</organism>
<dbReference type="InterPro" id="IPR032264">
    <property type="entry name" value="MenD_middle"/>
</dbReference>
<sequence>MKQSSAEVFDDLSRSNVNSAWGALSMEVLARLGVQTVLTSPGSRSTPLTVAAVRNPKLEALTILDERSAGFFALGLAKRTHRPVALVCTSGSALANYMPAVVEASMSGTPLLLLTADRPPELQDCHSGQTIDQLKFYGDYVRRFHQLALPETELFGYLRQTLVHAVAQSLQPVPGPVHLNFSFRDPLAPDAGAKPVCSGGDLEAAATLITRPTEAVAASQGFDTVAVERLMSHSKGIIVVGTENPPCGDDVFADAVVMLSHKLGWPVLADVLNPLRNHAGENEALVSSYDALLRDTSTAQALEPTAILQIGNLPTSKVLRQWLGDLDASSFLLTRLSDNTDPLHRVATPLYGDAHALAEFLPHQKAESAWIEQWQSVESKTHKRLDEALDAMDELFEGKVAWLLSQYAPIDASVFLANSMSVRYGEYFWRPGNRAISIYCNRGANGIDGTLSTAMGVAHRGKPTILLTGDLAFLHDSNGLLAKKEMQGSLTVLLINNSGSGIFEYLPVSDQKEVFESHFATPQAVDVEQLCAAHSISYRQIESWDQFKAELSLSPESGVRLLELRTDRKADVAKLRGILG</sequence>
<comment type="subunit">
    <text evidence="6">Homodimer.</text>
</comment>
<evidence type="ECO:0000313" key="11">
    <source>
        <dbReference type="Proteomes" id="UP000247099"/>
    </source>
</evidence>
<evidence type="ECO:0000259" key="7">
    <source>
        <dbReference type="Pfam" id="PF02775"/>
    </source>
</evidence>
<dbReference type="InterPro" id="IPR029061">
    <property type="entry name" value="THDP-binding"/>
</dbReference>
<feature type="domain" description="Thiamine pyrophosphate enzyme N-terminal TPP-binding" evidence="8">
    <location>
        <begin position="26"/>
        <end position="135"/>
    </location>
</feature>
<keyword evidence="4 6" id="KW-0786">Thiamine pyrophosphate</keyword>
<evidence type="ECO:0000256" key="3">
    <source>
        <dbReference type="ARBA" id="ARBA00022842"/>
    </source>
</evidence>
<dbReference type="GO" id="GO:0009234">
    <property type="term" value="P:menaquinone biosynthetic process"/>
    <property type="evidence" value="ECO:0007669"/>
    <property type="project" value="UniProtKB-UniRule"/>
</dbReference>
<dbReference type="Gene3D" id="3.40.50.970">
    <property type="match status" value="2"/>
</dbReference>
<dbReference type="InParanoid" id="A0A317ZFA3"/>
<dbReference type="GO" id="GO:0030976">
    <property type="term" value="F:thiamine pyrophosphate binding"/>
    <property type="evidence" value="ECO:0007669"/>
    <property type="project" value="UniProtKB-UniRule"/>
</dbReference>
<keyword evidence="5 6" id="KW-0464">Manganese</keyword>
<dbReference type="FunCoup" id="A0A317ZFA3">
    <property type="interactions" value="94"/>
</dbReference>
<keyword evidence="2 6" id="KW-0479">Metal-binding</keyword>
<evidence type="ECO:0000259" key="9">
    <source>
        <dbReference type="Pfam" id="PF16582"/>
    </source>
</evidence>
<evidence type="ECO:0000256" key="1">
    <source>
        <dbReference type="ARBA" id="ARBA00022679"/>
    </source>
</evidence>
<comment type="cofactor">
    <cofactor evidence="6">
        <name>thiamine diphosphate</name>
        <dbReference type="ChEBI" id="CHEBI:58937"/>
    </cofactor>
    <text evidence="6">Binds 1 thiamine pyrophosphate per subunit.</text>
</comment>
<dbReference type="InterPro" id="IPR011766">
    <property type="entry name" value="TPP_enzyme_TPP-bd"/>
</dbReference>
<dbReference type="GO" id="GO:0000287">
    <property type="term" value="F:magnesium ion binding"/>
    <property type="evidence" value="ECO:0007669"/>
    <property type="project" value="UniProtKB-UniRule"/>
</dbReference>
<dbReference type="GO" id="GO:0030145">
    <property type="term" value="F:manganese ion binding"/>
    <property type="evidence" value="ECO:0007669"/>
    <property type="project" value="UniProtKB-UniRule"/>
</dbReference>
<keyword evidence="1 6" id="KW-0808">Transferase</keyword>
<dbReference type="Proteomes" id="UP000247099">
    <property type="component" value="Unassembled WGS sequence"/>
</dbReference>
<comment type="cofactor">
    <cofactor evidence="6">
        <name>Mg(2+)</name>
        <dbReference type="ChEBI" id="CHEBI:18420"/>
    </cofactor>
    <cofactor evidence="6">
        <name>Mn(2+)</name>
        <dbReference type="ChEBI" id="CHEBI:29035"/>
    </cofactor>
</comment>
<proteinExistence type="inferred from homology"/>
<dbReference type="HAMAP" id="MF_01659">
    <property type="entry name" value="MenD"/>
    <property type="match status" value="1"/>
</dbReference>
<dbReference type="OrthoDB" id="9791859at2"/>
<evidence type="ECO:0000256" key="4">
    <source>
        <dbReference type="ARBA" id="ARBA00023052"/>
    </source>
</evidence>
<dbReference type="Pfam" id="PF02775">
    <property type="entry name" value="TPP_enzyme_C"/>
    <property type="match status" value="1"/>
</dbReference>
<dbReference type="GO" id="GO:0070204">
    <property type="term" value="F:2-succinyl-5-enolpyruvyl-6-hydroxy-3-cyclohexene-1-carboxylic-acid synthase activity"/>
    <property type="evidence" value="ECO:0007669"/>
    <property type="project" value="UniProtKB-UniRule"/>
</dbReference>
<dbReference type="CDD" id="cd07037">
    <property type="entry name" value="TPP_PYR_MenD"/>
    <property type="match status" value="1"/>
</dbReference>
<gene>
    <name evidence="6" type="primary">menD</name>
    <name evidence="10" type="ORF">DDZ13_06865</name>
</gene>
<comment type="similarity">
    <text evidence="6">Belongs to the TPP enzyme family. MenD subfamily.</text>
</comment>
<evidence type="ECO:0000313" key="10">
    <source>
        <dbReference type="EMBL" id="PXA04254.1"/>
    </source>
</evidence>
<dbReference type="Pfam" id="PF16582">
    <property type="entry name" value="TPP_enzyme_M_2"/>
    <property type="match status" value="1"/>
</dbReference>
<evidence type="ECO:0000256" key="6">
    <source>
        <dbReference type="HAMAP-Rule" id="MF_01659"/>
    </source>
</evidence>
<dbReference type="Gene3D" id="3.40.50.1220">
    <property type="entry name" value="TPP-binding domain"/>
    <property type="match status" value="1"/>
</dbReference>
<reference evidence="10 11" key="1">
    <citation type="submission" date="2018-05" db="EMBL/GenBank/DDBJ databases">
        <title>Coraliomargarita sinensis sp. nov., isolated from a marine solar saltern.</title>
        <authorList>
            <person name="Zhou L.Y."/>
        </authorList>
    </citation>
    <scope>NUCLEOTIDE SEQUENCE [LARGE SCALE GENOMIC DNA]</scope>
    <source>
        <strain evidence="10 11">WN38</strain>
    </source>
</reference>
<dbReference type="PIRSF" id="PIRSF004983">
    <property type="entry name" value="MenD"/>
    <property type="match status" value="1"/>
</dbReference>
<dbReference type="PANTHER" id="PTHR42916:SF1">
    <property type="entry name" value="PROTEIN PHYLLO, CHLOROPLASTIC"/>
    <property type="match status" value="1"/>
</dbReference>
<name>A0A317ZFA3_9BACT</name>
<evidence type="ECO:0000256" key="2">
    <source>
        <dbReference type="ARBA" id="ARBA00022723"/>
    </source>
</evidence>
<dbReference type="UniPathway" id="UPA00079"/>
<accession>A0A317ZFA3</accession>
<dbReference type="EMBL" id="QHJQ01000004">
    <property type="protein sequence ID" value="PXA04254.1"/>
    <property type="molecule type" value="Genomic_DNA"/>
</dbReference>
<keyword evidence="3 6" id="KW-0460">Magnesium</keyword>
<dbReference type="RefSeq" id="WP_110130707.1">
    <property type="nucleotide sequence ID" value="NZ_QHJQ01000004.1"/>
</dbReference>
<keyword evidence="11" id="KW-1185">Reference proteome</keyword>
<dbReference type="SUPFAM" id="SSF52518">
    <property type="entry name" value="Thiamin diphosphate-binding fold (THDP-binding)"/>
    <property type="match status" value="2"/>
</dbReference>
<dbReference type="CDD" id="cd02009">
    <property type="entry name" value="TPP_SHCHC_synthase"/>
    <property type="match status" value="1"/>
</dbReference>
<dbReference type="InterPro" id="IPR012001">
    <property type="entry name" value="Thiamin_PyroP_enz_TPP-bd_dom"/>
</dbReference>
<dbReference type="AlphaFoldDB" id="A0A317ZFA3"/>
<keyword evidence="6" id="KW-0474">Menaquinone biosynthesis</keyword>
<protein>
    <recommendedName>
        <fullName evidence="6">2-succinyl-5-enolpyruvyl-6-hydroxy-3-cyclohexene-1-carboxylate synthase</fullName>
        <shortName evidence="6">SEPHCHC synthase</shortName>
        <ecNumber evidence="6">2.2.1.9</ecNumber>
    </recommendedName>
    <alternativeName>
        <fullName evidence="6">Menaquinone biosynthesis protein MenD</fullName>
    </alternativeName>
</protein>
<evidence type="ECO:0000256" key="5">
    <source>
        <dbReference type="ARBA" id="ARBA00023211"/>
    </source>
</evidence>
<comment type="function">
    <text evidence="6">Catalyzes the thiamine diphosphate-dependent decarboxylation of 2-oxoglutarate and the subsequent addition of the resulting succinic semialdehyde-thiamine pyrophosphate anion to isochorismate to yield 2-succinyl-5-enolpyruvyl-6-hydroxy-3-cyclohexene-1-carboxylate (SEPHCHC).</text>
</comment>
<comment type="caution">
    <text evidence="10">The sequence shown here is derived from an EMBL/GenBank/DDBJ whole genome shotgun (WGS) entry which is preliminary data.</text>
</comment>